<dbReference type="PANTHER" id="PTHR30217">
    <property type="entry name" value="PEPTIDASE U32 FAMILY"/>
    <property type="match status" value="1"/>
</dbReference>
<proteinExistence type="inferred from homology"/>
<dbReference type="EMBL" id="VKID01000001">
    <property type="protein sequence ID" value="TRY00203.1"/>
    <property type="molecule type" value="Genomic_DNA"/>
</dbReference>
<dbReference type="InterPro" id="IPR001539">
    <property type="entry name" value="Peptidase_U32"/>
</dbReference>
<dbReference type="Pfam" id="PF01136">
    <property type="entry name" value="Peptidase_U32"/>
    <property type="match status" value="1"/>
</dbReference>
<evidence type="ECO:0000256" key="2">
    <source>
        <dbReference type="ARBA" id="ARBA00022801"/>
    </source>
</evidence>
<dbReference type="Proteomes" id="UP000315938">
    <property type="component" value="Unassembled WGS sequence"/>
</dbReference>
<evidence type="ECO:0000313" key="5">
    <source>
        <dbReference type="Proteomes" id="UP000315938"/>
    </source>
</evidence>
<protein>
    <recommendedName>
        <fullName evidence="6">U32 family peptidase</fullName>
    </recommendedName>
</protein>
<dbReference type="GeneID" id="41338528"/>
<organism evidence="4 5">
    <name type="scientific">Acholeplasma laidlawii</name>
    <dbReference type="NCBI Taxonomy" id="2148"/>
    <lineage>
        <taxon>Bacteria</taxon>
        <taxon>Bacillati</taxon>
        <taxon>Mycoplasmatota</taxon>
        <taxon>Mollicutes</taxon>
        <taxon>Acholeplasmatales</taxon>
        <taxon>Acholeplasmataceae</taxon>
        <taxon>Acholeplasma</taxon>
    </lineage>
</organism>
<accession>A0A553IJ29</accession>
<gene>
    <name evidence="4" type="ORF">FNV44_03920</name>
</gene>
<keyword evidence="2" id="KW-0378">Hydrolase</keyword>
<reference evidence="4 5" key="1">
    <citation type="submission" date="2019-07" db="EMBL/GenBank/DDBJ databases">
        <title>Genome sequence of Acholeplasma laidlawii strain with increased resistance to erythromycin.</title>
        <authorList>
            <person name="Medvedeva E.S."/>
            <person name="Baranova N.B."/>
            <person name="Siniagina M.N."/>
            <person name="Mouzykantov A."/>
            <person name="Chernova O.A."/>
            <person name="Chernov V.M."/>
        </authorList>
    </citation>
    <scope>NUCLEOTIDE SEQUENCE [LARGE SCALE GENOMIC DNA]</scope>
    <source>
        <strain evidence="4 5">PG8REry</strain>
    </source>
</reference>
<keyword evidence="1" id="KW-0645">Protease</keyword>
<dbReference type="PANTHER" id="PTHR30217:SF6">
    <property type="entry name" value="TRNA HYDROXYLATION PROTEIN P"/>
    <property type="match status" value="1"/>
</dbReference>
<comment type="caution">
    <text evidence="4">The sequence shown here is derived from an EMBL/GenBank/DDBJ whole genome shotgun (WGS) entry which is preliminary data.</text>
</comment>
<comment type="similarity">
    <text evidence="3">Belongs to the peptidase U32 family.</text>
</comment>
<evidence type="ECO:0000256" key="1">
    <source>
        <dbReference type="ARBA" id="ARBA00022670"/>
    </source>
</evidence>
<dbReference type="RefSeq" id="WP_012242297.1">
    <property type="nucleotide sequence ID" value="NZ_JACAOE010000001.1"/>
</dbReference>
<sequence length="289" mass="33421">MKILTNLHDKNKLDDLLKVADGIILGDAKYAKTLTSDFGSDTINLIEKIYEAKKEVFVLLNRVFTDKELDSIKPYILSLPVDKITGFMGADLGLIDTFKTLNIEHKFIYNPETLLTNDEDFNDLSSEGIMGAFVSKEITLEDILEIGQLKKYKMFYFGHGHMSMFYSKRPMLKTFNDHRGLDNYLHDDKTLTLTEERRLNEAYPVLEDDAGTHVFRGTVFNSFKVIEPLKTVVDYFIVDTLFMDDDYAYKLIPMYKNNDFDLQLITDYKQTLHDGFLFDESTIKGEKND</sequence>
<evidence type="ECO:0000313" key="4">
    <source>
        <dbReference type="EMBL" id="TRY00203.1"/>
    </source>
</evidence>
<dbReference type="InterPro" id="IPR051454">
    <property type="entry name" value="RNA/ubiquinone_mod_enzymes"/>
</dbReference>
<dbReference type="GO" id="GO:0008233">
    <property type="term" value="F:peptidase activity"/>
    <property type="evidence" value="ECO:0007669"/>
    <property type="project" value="UniProtKB-KW"/>
</dbReference>
<dbReference type="GO" id="GO:0006508">
    <property type="term" value="P:proteolysis"/>
    <property type="evidence" value="ECO:0007669"/>
    <property type="project" value="UniProtKB-KW"/>
</dbReference>
<name>A0A553IJ29_ACHLA</name>
<dbReference type="AlphaFoldDB" id="A0A553IJ29"/>
<evidence type="ECO:0000256" key="3">
    <source>
        <dbReference type="ARBA" id="ARBA00038374"/>
    </source>
</evidence>
<evidence type="ECO:0008006" key="6">
    <source>
        <dbReference type="Google" id="ProtNLM"/>
    </source>
</evidence>
<dbReference type="OMA" id="RICDNKE"/>